<protein>
    <recommendedName>
        <fullName evidence="3">IS110 family transposase</fullName>
    </recommendedName>
</protein>
<accession>A0A7L7YMJ6</accession>
<sequence>MKYYSGLDVSLKETFISIVDEKGKIVKEEVVASESSTIADLVKAKNTNQ</sequence>
<dbReference type="KEGG" id="wms:ID128_05970"/>
<dbReference type="EMBL" id="CP061738">
    <property type="protein sequence ID" value="QOD38288.1"/>
    <property type="molecule type" value="Genomic_DNA"/>
</dbReference>
<proteinExistence type="predicted"/>
<evidence type="ECO:0000313" key="1">
    <source>
        <dbReference type="EMBL" id="QOD38288.1"/>
    </source>
</evidence>
<dbReference type="Proteomes" id="UP000516514">
    <property type="component" value="Chromosome"/>
</dbReference>
<keyword evidence="2" id="KW-1185">Reference proteome</keyword>
<dbReference type="AlphaFoldDB" id="A0A7L7YMJ6"/>
<name>A0A7L7YMJ6_9RICK</name>
<reference evidence="1 2" key="1">
    <citation type="submission" date="2020-09" db="EMBL/GenBank/DDBJ databases">
        <title>An Earliest Endosymbiont, Wolbachia massiliensis sp. nov., Strain PL13 From the Bed Bug (Cimex hemipterius), Type strain of a New supergroup T.</title>
        <authorList>
            <person name="Laidoudi Y."/>
            <person name="Levasseur A."/>
            <person name="Medkour H."/>
            <person name="Maaloum M."/>
            <person name="BenKhedher M."/>
            <person name="Sambou M."/>
            <person name="Bassene H."/>
            <person name="Davoust B."/>
            <person name="Fenollar F."/>
            <person name="Raoult D."/>
            <person name="Mediannikov O."/>
        </authorList>
    </citation>
    <scope>NUCLEOTIDE SEQUENCE [LARGE SCALE GENOMIC DNA]</scope>
    <source>
        <strain evidence="1 2">PL13</strain>
    </source>
</reference>
<evidence type="ECO:0000313" key="2">
    <source>
        <dbReference type="Proteomes" id="UP000516514"/>
    </source>
</evidence>
<organism evidence="1 2">
    <name type="scientific">Candidatus Wolbachia massiliensis</name>
    <dbReference type="NCBI Taxonomy" id="1845000"/>
    <lineage>
        <taxon>Bacteria</taxon>
        <taxon>Pseudomonadati</taxon>
        <taxon>Pseudomonadota</taxon>
        <taxon>Alphaproteobacteria</taxon>
        <taxon>Rickettsiales</taxon>
        <taxon>Anaplasmataceae</taxon>
        <taxon>Wolbachieae</taxon>
        <taxon>Wolbachia</taxon>
    </lineage>
</organism>
<evidence type="ECO:0008006" key="3">
    <source>
        <dbReference type="Google" id="ProtNLM"/>
    </source>
</evidence>
<gene>
    <name evidence="1" type="ORF">ID128_05970</name>
</gene>
<dbReference type="RefSeq" id="WP_191111090.1">
    <property type="nucleotide sequence ID" value="NZ_CP061738.1"/>
</dbReference>